<feature type="region of interest" description="Disordered" evidence="1">
    <location>
        <begin position="1"/>
        <end position="46"/>
    </location>
</feature>
<dbReference type="Proteomes" id="UP000265515">
    <property type="component" value="Unassembled WGS sequence"/>
</dbReference>
<dbReference type="AlphaFoldDB" id="A0A388LP04"/>
<reference evidence="2 3" key="1">
    <citation type="journal article" date="2018" name="Cell">
        <title>The Chara Genome: Secondary Complexity and Implications for Plant Terrestrialization.</title>
        <authorList>
            <person name="Nishiyama T."/>
            <person name="Sakayama H."/>
            <person name="Vries J.D."/>
            <person name="Buschmann H."/>
            <person name="Saint-Marcoux D."/>
            <person name="Ullrich K.K."/>
            <person name="Haas F.B."/>
            <person name="Vanderstraeten L."/>
            <person name="Becker D."/>
            <person name="Lang D."/>
            <person name="Vosolsobe S."/>
            <person name="Rombauts S."/>
            <person name="Wilhelmsson P.K.I."/>
            <person name="Janitza P."/>
            <person name="Kern R."/>
            <person name="Heyl A."/>
            <person name="Rumpler F."/>
            <person name="Villalobos L.I.A.C."/>
            <person name="Clay J.M."/>
            <person name="Skokan R."/>
            <person name="Toyoda A."/>
            <person name="Suzuki Y."/>
            <person name="Kagoshima H."/>
            <person name="Schijlen E."/>
            <person name="Tajeshwar N."/>
            <person name="Catarino B."/>
            <person name="Hetherington A.J."/>
            <person name="Saltykova A."/>
            <person name="Bonnot C."/>
            <person name="Breuninger H."/>
            <person name="Symeonidi A."/>
            <person name="Radhakrishnan G.V."/>
            <person name="Van Nieuwerburgh F."/>
            <person name="Deforce D."/>
            <person name="Chang C."/>
            <person name="Karol K.G."/>
            <person name="Hedrich R."/>
            <person name="Ulvskov P."/>
            <person name="Glockner G."/>
            <person name="Delwiche C.F."/>
            <person name="Petrasek J."/>
            <person name="Van de Peer Y."/>
            <person name="Friml J."/>
            <person name="Beilby M."/>
            <person name="Dolan L."/>
            <person name="Kohara Y."/>
            <person name="Sugano S."/>
            <person name="Fujiyama A."/>
            <person name="Delaux P.-M."/>
            <person name="Quint M."/>
            <person name="TheiBen G."/>
            <person name="Hagemann M."/>
            <person name="Harholt J."/>
            <person name="Dunand C."/>
            <person name="Zachgo S."/>
            <person name="Langdale J."/>
            <person name="Maumus F."/>
            <person name="Straeten D.V.D."/>
            <person name="Gould S.B."/>
            <person name="Rensing S.A."/>
        </authorList>
    </citation>
    <scope>NUCLEOTIDE SEQUENCE [LARGE SCALE GENOMIC DNA]</scope>
    <source>
        <strain evidence="2 3">S276</strain>
    </source>
</reference>
<gene>
    <name evidence="2" type="ORF">CBR_g37875</name>
</gene>
<proteinExistence type="predicted"/>
<evidence type="ECO:0000256" key="1">
    <source>
        <dbReference type="SAM" id="MobiDB-lite"/>
    </source>
</evidence>
<dbReference type="Gramene" id="GBG84001">
    <property type="protein sequence ID" value="GBG84001"/>
    <property type="gene ID" value="CBR_g37875"/>
</dbReference>
<evidence type="ECO:0000313" key="2">
    <source>
        <dbReference type="EMBL" id="GBG84001.1"/>
    </source>
</evidence>
<feature type="region of interest" description="Disordered" evidence="1">
    <location>
        <begin position="96"/>
        <end position="119"/>
    </location>
</feature>
<sequence length="119" mass="13214">MFASVAGNHATRRTISPTRRDGPDETLGFGRVNPGKKAEVASSGKEGRVKYVEDLTKDLMNKSKYQLETLCKNDKIKYFNKKQASADLAEIRARDAYGDESEEDGLDNIVAETQEENPS</sequence>
<protein>
    <submittedName>
        <fullName evidence="2">Uncharacterized protein</fullName>
    </submittedName>
</protein>
<accession>A0A388LP04</accession>
<dbReference type="EMBL" id="BFEA01000460">
    <property type="protein sequence ID" value="GBG84001.1"/>
    <property type="molecule type" value="Genomic_DNA"/>
</dbReference>
<comment type="caution">
    <text evidence="2">The sequence shown here is derived from an EMBL/GenBank/DDBJ whole genome shotgun (WGS) entry which is preliminary data.</text>
</comment>
<organism evidence="2 3">
    <name type="scientific">Chara braunii</name>
    <name type="common">Braun's stonewort</name>
    <dbReference type="NCBI Taxonomy" id="69332"/>
    <lineage>
        <taxon>Eukaryota</taxon>
        <taxon>Viridiplantae</taxon>
        <taxon>Streptophyta</taxon>
        <taxon>Charophyceae</taxon>
        <taxon>Charales</taxon>
        <taxon>Characeae</taxon>
        <taxon>Chara</taxon>
    </lineage>
</organism>
<keyword evidence="3" id="KW-1185">Reference proteome</keyword>
<evidence type="ECO:0000313" key="3">
    <source>
        <dbReference type="Proteomes" id="UP000265515"/>
    </source>
</evidence>
<name>A0A388LP04_CHABU</name>